<accession>A0ABP7BDK9</accession>
<dbReference type="Proteomes" id="UP001410795">
    <property type="component" value="Unassembled WGS sequence"/>
</dbReference>
<evidence type="ECO:0000313" key="3">
    <source>
        <dbReference type="Proteomes" id="UP001410795"/>
    </source>
</evidence>
<feature type="region of interest" description="Disordered" evidence="1">
    <location>
        <begin position="531"/>
        <end position="554"/>
    </location>
</feature>
<comment type="caution">
    <text evidence="2">The sequence shown here is derived from an EMBL/GenBank/DDBJ whole genome shotgun (WGS) entry which is preliminary data.</text>
</comment>
<dbReference type="Pfam" id="PF13196">
    <property type="entry name" value="DUF4012"/>
    <property type="match status" value="1"/>
</dbReference>
<dbReference type="InterPro" id="IPR025101">
    <property type="entry name" value="DUF4012"/>
</dbReference>
<dbReference type="RefSeq" id="WP_308122962.1">
    <property type="nucleotide sequence ID" value="NZ_BAAAYV010000006.1"/>
</dbReference>
<protein>
    <submittedName>
        <fullName evidence="2">DUF4012 domain-containing protein</fullName>
    </submittedName>
</protein>
<reference evidence="3" key="1">
    <citation type="journal article" date="2019" name="Int. J. Syst. Evol. Microbiol.">
        <title>The Global Catalogue of Microorganisms (GCM) 10K type strain sequencing project: providing services to taxonomists for standard genome sequencing and annotation.</title>
        <authorList>
            <consortium name="The Broad Institute Genomics Platform"/>
            <consortium name="The Broad Institute Genome Sequencing Center for Infectious Disease"/>
            <person name="Wu L."/>
            <person name="Ma J."/>
        </authorList>
    </citation>
    <scope>NUCLEOTIDE SEQUENCE [LARGE SCALE GENOMIC DNA]</scope>
    <source>
        <strain evidence="3">JCM 16546</strain>
    </source>
</reference>
<dbReference type="EMBL" id="BAAAYV010000006">
    <property type="protein sequence ID" value="GAA3655943.1"/>
    <property type="molecule type" value="Genomic_DNA"/>
</dbReference>
<evidence type="ECO:0000256" key="1">
    <source>
        <dbReference type="SAM" id="MobiDB-lite"/>
    </source>
</evidence>
<gene>
    <name evidence="2" type="ORF">GCM10022202_15220</name>
</gene>
<keyword evidence="3" id="KW-1185">Reference proteome</keyword>
<organism evidence="2 3">
    <name type="scientific">Microbacterium marinilacus</name>
    <dbReference type="NCBI Taxonomy" id="415209"/>
    <lineage>
        <taxon>Bacteria</taxon>
        <taxon>Bacillati</taxon>
        <taxon>Actinomycetota</taxon>
        <taxon>Actinomycetes</taxon>
        <taxon>Micrococcales</taxon>
        <taxon>Microbacteriaceae</taxon>
        <taxon>Microbacterium</taxon>
    </lineage>
</organism>
<feature type="compositionally biased region" description="Polar residues" evidence="1">
    <location>
        <begin position="531"/>
        <end position="541"/>
    </location>
</feature>
<evidence type="ECO:0000313" key="2">
    <source>
        <dbReference type="EMBL" id="GAA3655943.1"/>
    </source>
</evidence>
<name>A0ABP7BDK9_9MICO</name>
<sequence length="554" mass="57350">MSIAFLGVLAAALLCTIWVGVRGAMAVGHLQSVAQISREVPAAFAGSDTELAPLAADLQREAAAAHSLTDDLVWTASEALPWVGPQLAAVGAIAESADLLTDQALPPLAEMVDGGGLDALAPQDGALPLDRIAALGEHLPAAVEAATTARESIDRVDARRLVGVLQGTYEDARGAVTQVASAIDALDNASRLLPSMLGQDGQRDYLLAFQNNAELRSLGGMPGSFAEVSADDGRITLGTQYSAGDFAVDEPIPGLSEELSELYQGPDRVISATTEIPDFAVVGELLHGYWSARKGSELDGVLSIDPVALSYLLEATGPVSLPGGDTLTSANAVDLLLNEVYLRYDPLQQNAYFAAATSAVFDAITEGRYEPATLVAALMKAGGERRLLVYSTHPDEQQTLADTTLSGPPPSSDEFGVYLNDGTGSKMGYYLRTDVTLVDSLARAGASELTLTLRSEAPDDAASLPASVTGGGGYGVPAGIARTVVYIYVPQGYDVSGLDAGGFTGFTRGTHGGHDVLVGYVDLAPGESATTRLTAGPTSPMNGRPTILVTPQAH</sequence>
<proteinExistence type="predicted"/>